<dbReference type="InterPro" id="IPR036388">
    <property type="entry name" value="WH-like_DNA-bd_sf"/>
</dbReference>
<dbReference type="PANTHER" id="PTHR44688">
    <property type="entry name" value="DNA-BINDING TRANSCRIPTIONAL ACTIVATOR DEVR_DOSR"/>
    <property type="match status" value="1"/>
</dbReference>
<evidence type="ECO:0000313" key="7">
    <source>
        <dbReference type="Proteomes" id="UP000663802"/>
    </source>
</evidence>
<dbReference type="InterPro" id="IPR027417">
    <property type="entry name" value="P-loop_NTPase"/>
</dbReference>
<gene>
    <name evidence="6" type="ORF">CSC2_28680</name>
</gene>
<evidence type="ECO:0000259" key="5">
    <source>
        <dbReference type="PROSITE" id="PS50043"/>
    </source>
</evidence>
<dbReference type="Gene3D" id="3.40.50.300">
    <property type="entry name" value="P-loop containing nucleotide triphosphate hydrolases"/>
    <property type="match status" value="1"/>
</dbReference>
<evidence type="ECO:0000256" key="1">
    <source>
        <dbReference type="ARBA" id="ARBA00023015"/>
    </source>
</evidence>
<dbReference type="InterPro" id="IPR000792">
    <property type="entry name" value="Tscrpt_reg_LuxR_C"/>
</dbReference>
<dbReference type="Pfam" id="PF25873">
    <property type="entry name" value="WHD_MalT"/>
    <property type="match status" value="1"/>
</dbReference>
<dbReference type="PROSITE" id="PS00622">
    <property type="entry name" value="HTH_LUXR_1"/>
    <property type="match status" value="1"/>
</dbReference>
<keyword evidence="4" id="KW-0175">Coiled coil</keyword>
<dbReference type="Gene3D" id="1.25.40.10">
    <property type="entry name" value="Tetratricopeptide repeat domain"/>
    <property type="match status" value="1"/>
</dbReference>
<dbReference type="PANTHER" id="PTHR44688:SF16">
    <property type="entry name" value="DNA-BINDING TRANSCRIPTIONAL ACTIVATOR DEVR_DOSR"/>
    <property type="match status" value="1"/>
</dbReference>
<dbReference type="InterPro" id="IPR059106">
    <property type="entry name" value="WHD_MalT"/>
</dbReference>
<organism evidence="6 7">
    <name type="scientific">Clostridium zeae</name>
    <dbReference type="NCBI Taxonomy" id="2759022"/>
    <lineage>
        <taxon>Bacteria</taxon>
        <taxon>Bacillati</taxon>
        <taxon>Bacillota</taxon>
        <taxon>Clostridia</taxon>
        <taxon>Eubacteriales</taxon>
        <taxon>Clostridiaceae</taxon>
        <taxon>Clostridium</taxon>
    </lineage>
</organism>
<keyword evidence="1" id="KW-0805">Transcription regulation</keyword>
<dbReference type="Gene3D" id="1.10.10.10">
    <property type="entry name" value="Winged helix-like DNA-binding domain superfamily/Winged helix DNA-binding domain"/>
    <property type="match status" value="1"/>
</dbReference>
<dbReference type="SUPFAM" id="SSF52540">
    <property type="entry name" value="P-loop containing nucleoside triphosphate hydrolases"/>
    <property type="match status" value="1"/>
</dbReference>
<evidence type="ECO:0000256" key="4">
    <source>
        <dbReference type="SAM" id="Coils"/>
    </source>
</evidence>
<dbReference type="RefSeq" id="WP_284691998.1">
    <property type="nucleotide sequence ID" value="NZ_BMBA01000002.1"/>
</dbReference>
<evidence type="ECO:0000313" key="6">
    <source>
        <dbReference type="EMBL" id="GFZ32342.1"/>
    </source>
</evidence>
<keyword evidence="3" id="KW-0804">Transcription</keyword>
<evidence type="ECO:0000256" key="3">
    <source>
        <dbReference type="ARBA" id="ARBA00023163"/>
    </source>
</evidence>
<dbReference type="Pfam" id="PF00196">
    <property type="entry name" value="GerE"/>
    <property type="match status" value="1"/>
</dbReference>
<dbReference type="EMBL" id="BMBA01000002">
    <property type="protein sequence ID" value="GFZ32342.1"/>
    <property type="molecule type" value="Genomic_DNA"/>
</dbReference>
<proteinExistence type="predicted"/>
<dbReference type="Proteomes" id="UP000663802">
    <property type="component" value="Unassembled WGS sequence"/>
</dbReference>
<dbReference type="InterPro" id="IPR016032">
    <property type="entry name" value="Sig_transdc_resp-reg_C-effctor"/>
</dbReference>
<reference evidence="6 7" key="1">
    <citation type="journal article" date="2021" name="Int. J. Syst. Evol. Microbiol.">
        <title>Clostridium zeae sp. nov., isolated from corn silage.</title>
        <authorList>
            <person name="Kobayashi H."/>
            <person name="Tanizawa Y."/>
            <person name="Yagura M."/>
            <person name="Sakamoto M."/>
            <person name="Ohkuma M."/>
            <person name="Tohno M."/>
        </authorList>
    </citation>
    <scope>NUCLEOTIDE SEQUENCE [LARGE SCALE GENOMIC DNA]</scope>
    <source>
        <strain evidence="6 7">CSC2</strain>
    </source>
</reference>
<dbReference type="SUPFAM" id="SSF48452">
    <property type="entry name" value="TPR-like"/>
    <property type="match status" value="1"/>
</dbReference>
<evidence type="ECO:0000256" key="2">
    <source>
        <dbReference type="ARBA" id="ARBA00023125"/>
    </source>
</evidence>
<feature type="domain" description="HTH luxR-type" evidence="5">
    <location>
        <begin position="787"/>
        <end position="852"/>
    </location>
</feature>
<feature type="coiled-coil region" evidence="4">
    <location>
        <begin position="523"/>
        <end position="584"/>
    </location>
</feature>
<protein>
    <submittedName>
        <fullName evidence="6">Helix-turn-helix transcriptional regulator</fullName>
    </submittedName>
</protein>
<sequence>MKSILYTRLIRPKSTSLVSRSKSIQDKVNAISESKLAVIKGGAAVGKSTLISNYIKDKENHMWLSLDENSNDLSYLWTYVLYGLRDKLEDLSLYIDMINPLVNREDIFELISSMINELLSDEELFIVLDDFHYVEDKFLLETIEYFIANSSDNVHFVLISRYDIPLYLGNILMRGGVVDISSEDFYLTFEESKEFIRNSSKVQISEELIKEIYSSSEGWIGAIKLLLTVLNSNKTIKNVPKNSKLFIEYMNNEIMKSLSQEEKDFLIKTSPLSYVNPSIYSSIAAKDGFEIIEKLIEKNMLIVSIDEEKRIYRYHNILRQYLMELFDKYEDKIKSETIDRLTKSLIQDENYDEALSIYISWHRYDDGLKLIVKNVQNLVSTKLLNEFPLEYYSRSMDLTLITIFFNYLNLDYERCNIIASSIKEDSNNEFLNSIRLFTVILDNSATDNFHFELPREIDENLNILTKTIYYILASWILGFWGECSRAFDMLELIEESNKLLQNSYVDLMCKYNRISLLEEMGRLKESEAGYKELNSLINSKNNKACFKIFKTVGLPGVYIKQLKYKEAQELLLEANDLLNDLDGRDAFSSLKIGIEYNLAEVKYIKGTIKECEELLSDIDKYEKGSYVYIQMLALRIRLLSSEDKIKKDEYDKFINTYEYMYKNSSYKGIIGITYGMALFRLGRHEESLEVFKDVASLSRKNRAGYSLVYSLLWKAIVLDKLQTSENRELINILKEAIFYSREEEILFPYYVNRKLLNTIFKKFNGQLVEDKENREFLKKLERIVEIAGENTLILSSREIEVLRALIDGLSNKEIGEKLFISVSTVKTHIINIYSKLGVKNRVEAVNEGKKILQ</sequence>
<dbReference type="SUPFAM" id="SSF46894">
    <property type="entry name" value="C-terminal effector domain of the bipartite response regulators"/>
    <property type="match status" value="1"/>
</dbReference>
<name>A0ABQ1EC04_9CLOT</name>
<comment type="caution">
    <text evidence="6">The sequence shown here is derived from an EMBL/GenBank/DDBJ whole genome shotgun (WGS) entry which is preliminary data.</text>
</comment>
<dbReference type="SMART" id="SM00421">
    <property type="entry name" value="HTH_LUXR"/>
    <property type="match status" value="1"/>
</dbReference>
<dbReference type="InterPro" id="IPR011990">
    <property type="entry name" value="TPR-like_helical_dom_sf"/>
</dbReference>
<accession>A0ABQ1EC04</accession>
<dbReference type="PROSITE" id="PS50043">
    <property type="entry name" value="HTH_LUXR_2"/>
    <property type="match status" value="1"/>
</dbReference>
<keyword evidence="7" id="KW-1185">Reference proteome</keyword>
<keyword evidence="2" id="KW-0238">DNA-binding</keyword>
<dbReference type="PRINTS" id="PR00038">
    <property type="entry name" value="HTHLUXR"/>
</dbReference>
<dbReference type="CDD" id="cd06170">
    <property type="entry name" value="LuxR_C_like"/>
    <property type="match status" value="1"/>
</dbReference>